<dbReference type="Proteomes" id="UP000261812">
    <property type="component" value="Chromosome"/>
</dbReference>
<dbReference type="AlphaFoldDB" id="A0A3B7MAX4"/>
<keyword evidence="1" id="KW-1133">Transmembrane helix</keyword>
<keyword evidence="1" id="KW-0472">Membrane</keyword>
<evidence type="ECO:0000313" key="3">
    <source>
        <dbReference type="Proteomes" id="UP000261812"/>
    </source>
</evidence>
<name>A0A3B7MAX4_9CYAN</name>
<dbReference type="RefSeq" id="WP_181496630.1">
    <property type="nucleotide sequence ID" value="NZ_CP032152.1"/>
</dbReference>
<evidence type="ECO:0000256" key="1">
    <source>
        <dbReference type="SAM" id="Phobius"/>
    </source>
</evidence>
<reference evidence="3" key="1">
    <citation type="submission" date="2018-09" db="EMBL/GenBank/DDBJ databases">
        <title>Complete genome sequence of thermophilic cyanobacteria strain Thermosynechococcus elongatus PKUAC-SCTE542.</title>
        <authorList>
            <person name="Liang Y."/>
            <person name="Tang J."/>
            <person name="Daroch M."/>
        </authorList>
    </citation>
    <scope>NUCLEOTIDE SEQUENCE [LARGE SCALE GENOMIC DNA]</scope>
    <source>
        <strain evidence="3">E542</strain>
    </source>
</reference>
<sequence>MAMNPTSNYFIATQMTVEPQIIVAQKFKDTLGEDVAKAWANFVDSGQLWAVIIGFAIGWIFGKLLNF</sequence>
<dbReference type="KEGG" id="tsq:D3A95_05505"/>
<evidence type="ECO:0000313" key="2">
    <source>
        <dbReference type="EMBL" id="AXY67789.1"/>
    </source>
</evidence>
<feature type="transmembrane region" description="Helical" evidence="1">
    <location>
        <begin position="47"/>
        <end position="65"/>
    </location>
</feature>
<organism evidence="2 3">
    <name type="scientific">Thermosynechococcus sichuanensis E542</name>
    <dbReference type="NCBI Taxonomy" id="2016101"/>
    <lineage>
        <taxon>Bacteria</taxon>
        <taxon>Bacillati</taxon>
        <taxon>Cyanobacteriota</taxon>
        <taxon>Cyanophyceae</taxon>
        <taxon>Acaryochloridales</taxon>
        <taxon>Thermosynechococcaceae</taxon>
        <taxon>Thermosynechococcus</taxon>
        <taxon>Thermosynechococcus sichuanensis</taxon>
    </lineage>
</organism>
<protein>
    <submittedName>
        <fullName evidence="2">Uncharacterized protein</fullName>
    </submittedName>
</protein>
<keyword evidence="3" id="KW-1185">Reference proteome</keyword>
<dbReference type="EMBL" id="CP032152">
    <property type="protein sequence ID" value="AXY67789.1"/>
    <property type="molecule type" value="Genomic_DNA"/>
</dbReference>
<accession>A0A3B7MAX4</accession>
<keyword evidence="1" id="KW-0812">Transmembrane</keyword>
<gene>
    <name evidence="2" type="ORF">D3A95_05505</name>
</gene>
<proteinExistence type="predicted"/>